<dbReference type="Pfam" id="PF13614">
    <property type="entry name" value="AAA_31"/>
    <property type="match status" value="1"/>
</dbReference>
<evidence type="ECO:0000259" key="1">
    <source>
        <dbReference type="Pfam" id="PF13614"/>
    </source>
</evidence>
<organism evidence="2 3">
    <name type="scientific">Apilactobacillus micheneri</name>
    <dbReference type="NCBI Taxonomy" id="1899430"/>
    <lineage>
        <taxon>Bacteria</taxon>
        <taxon>Bacillati</taxon>
        <taxon>Bacillota</taxon>
        <taxon>Bacilli</taxon>
        <taxon>Lactobacillales</taxon>
        <taxon>Lactobacillaceae</taxon>
        <taxon>Apilactobacillus</taxon>
    </lineage>
</organism>
<dbReference type="InterPro" id="IPR025669">
    <property type="entry name" value="AAA_dom"/>
</dbReference>
<evidence type="ECO:0000313" key="2">
    <source>
        <dbReference type="EMBL" id="TPR23119.1"/>
    </source>
</evidence>
<dbReference type="PANTHER" id="PTHR13696:SF99">
    <property type="entry name" value="COBYRINIC ACID AC-DIAMIDE SYNTHASE"/>
    <property type="match status" value="1"/>
</dbReference>
<reference evidence="2 3" key="1">
    <citation type="submission" date="2018-08" db="EMBL/GenBank/DDBJ databases">
        <title>Comparative genomics of wild bee and flower associated Lactobacillus reveals potential adaptation to the bee host.</title>
        <authorList>
            <person name="Vuong H.Q."/>
            <person name="Mcfrederick Q.S."/>
        </authorList>
    </citation>
    <scope>NUCLEOTIDE SEQUENCE [LARGE SCALE GENOMIC DNA]</scope>
    <source>
        <strain evidence="2 3">HV_13</strain>
    </source>
</reference>
<proteinExistence type="predicted"/>
<dbReference type="Gene3D" id="3.40.50.300">
    <property type="entry name" value="P-loop containing nucleotide triphosphate hydrolases"/>
    <property type="match status" value="1"/>
</dbReference>
<dbReference type="CDD" id="cd02042">
    <property type="entry name" value="ParAB_family"/>
    <property type="match status" value="1"/>
</dbReference>
<evidence type="ECO:0000313" key="3">
    <source>
        <dbReference type="Proteomes" id="UP000777560"/>
    </source>
</evidence>
<feature type="domain" description="AAA" evidence="1">
    <location>
        <begin position="3"/>
        <end position="178"/>
    </location>
</feature>
<dbReference type="SUPFAM" id="SSF52540">
    <property type="entry name" value="P-loop containing nucleoside triphosphate hydrolases"/>
    <property type="match status" value="1"/>
</dbReference>
<dbReference type="Proteomes" id="UP000777560">
    <property type="component" value="Unassembled WGS sequence"/>
</dbReference>
<protein>
    <recommendedName>
        <fullName evidence="1">AAA domain-containing protein</fullName>
    </recommendedName>
</protein>
<dbReference type="EMBL" id="QUAV01000006">
    <property type="protein sequence ID" value="TPR23119.1"/>
    <property type="molecule type" value="Genomic_DNA"/>
</dbReference>
<dbReference type="PANTHER" id="PTHR13696">
    <property type="entry name" value="P-LOOP CONTAINING NUCLEOSIDE TRIPHOSPHATE HYDROLASE"/>
    <property type="match status" value="1"/>
</dbReference>
<sequence>MNYNRKGGVGKTTMTAMQGYLMSQQGYKMLLVDFDPQKNLTTILNETYDDHRDPINTMSNVLTRGKSLKSTILSYTNNLDIIKGEGIQLDKDGLDEWSDKIGNLKAETRINILNNLLEPLKDEYDYILIDVPPSFNNIVKNAVMASDGINLMLQTQGMSFESSKDSIIDLMKLERNFKTHFQLLGTLLYLQDDSSVDVDITKKAQEFYNEVVYKYPVKVQRRAKWFMSYGIDENSYWAQRSIRMYKKAVQQIIERAEDKL</sequence>
<name>A0ABY2YW06_9LACO</name>
<dbReference type="InterPro" id="IPR027417">
    <property type="entry name" value="P-loop_NTPase"/>
</dbReference>
<dbReference type="InterPro" id="IPR050678">
    <property type="entry name" value="DNA_Partitioning_ATPase"/>
</dbReference>
<comment type="caution">
    <text evidence="2">The sequence shown here is derived from an EMBL/GenBank/DDBJ whole genome shotgun (WGS) entry which is preliminary data.</text>
</comment>
<accession>A0ABY2YW06</accession>
<gene>
    <name evidence="2" type="ORF">DY114_07365</name>
</gene>
<keyword evidence="3" id="KW-1185">Reference proteome</keyword>